<dbReference type="InterPro" id="IPR009493">
    <property type="entry name" value="P2_GpE"/>
</dbReference>
<name>A0A8I2IPV5_9GAMM</name>
<organism evidence="1 2">
    <name type="scientific">Providencia huaxiensis</name>
    <dbReference type="NCBI Taxonomy" id="2027290"/>
    <lineage>
        <taxon>Bacteria</taxon>
        <taxon>Pseudomonadati</taxon>
        <taxon>Pseudomonadota</taxon>
        <taxon>Gammaproteobacteria</taxon>
        <taxon>Enterobacterales</taxon>
        <taxon>Morganellaceae</taxon>
        <taxon>Providencia</taxon>
    </lineage>
</organism>
<dbReference type="Proteomes" id="UP000674270">
    <property type="component" value="Unassembled WGS sequence"/>
</dbReference>
<dbReference type="EMBL" id="JAGKLY010000006">
    <property type="protein sequence ID" value="MBQ0269584.1"/>
    <property type="molecule type" value="Genomic_DNA"/>
</dbReference>
<reference evidence="1" key="1">
    <citation type="submission" date="2021-03" db="EMBL/GenBank/DDBJ databases">
        <authorList>
            <person name="Stanton E."/>
        </authorList>
    </citation>
    <scope>NUCLEOTIDE SEQUENCE</scope>
    <source>
        <strain evidence="1">2020EL-00113</strain>
    </source>
</reference>
<evidence type="ECO:0000313" key="1">
    <source>
        <dbReference type="EMBL" id="MBQ0269584.1"/>
    </source>
</evidence>
<protein>
    <submittedName>
        <fullName evidence="1">GpE family phage tail protein</fullName>
    </submittedName>
</protein>
<proteinExistence type="predicted"/>
<accession>A0A8I2IPV5</accession>
<comment type="caution">
    <text evidence="1">The sequence shown here is derived from an EMBL/GenBank/DDBJ whole genome shotgun (WGS) entry which is preliminary data.</text>
</comment>
<evidence type="ECO:0000313" key="2">
    <source>
        <dbReference type="Proteomes" id="UP000674270"/>
    </source>
</evidence>
<sequence>MDDIIADIAMVFHWPPASFDEMTISELIKWHRLAAARIGQNE</sequence>
<dbReference type="AlphaFoldDB" id="A0A8I2IPV5"/>
<dbReference type="Pfam" id="PF06528">
    <property type="entry name" value="Phage_P2_GpE"/>
    <property type="match status" value="1"/>
</dbReference>
<gene>
    <name evidence="1" type="ORF">J7T18_14865</name>
</gene>